<dbReference type="RefSeq" id="XP_044556373.1">
    <property type="nucleotide sequence ID" value="XM_044713886.1"/>
</dbReference>
<keyword evidence="1" id="KW-1133">Transmembrane helix</keyword>
<feature type="domain" description="Protein kinase" evidence="2">
    <location>
        <begin position="1031"/>
        <end position="1392"/>
    </location>
</feature>
<dbReference type="EMBL" id="VFQX01000074">
    <property type="protein sequence ID" value="KAF0971657.1"/>
    <property type="molecule type" value="Genomic_DNA"/>
</dbReference>
<keyword evidence="4" id="KW-1185">Reference proteome</keyword>
<dbReference type="VEuPathDB" id="AmoebaDB:NfTy_080860"/>
<dbReference type="Pfam" id="PF00069">
    <property type="entry name" value="Pkinase"/>
    <property type="match status" value="1"/>
</dbReference>
<dbReference type="VEuPathDB" id="AmoebaDB:FDP41_009880"/>
<reference evidence="3 4" key="1">
    <citation type="journal article" date="2019" name="Sci. Rep.">
        <title>Nanopore sequencing improves the draft genome of the human pathogenic amoeba Naegleria fowleri.</title>
        <authorList>
            <person name="Liechti N."/>
            <person name="Schurch N."/>
            <person name="Bruggmann R."/>
            <person name="Wittwer M."/>
        </authorList>
    </citation>
    <scope>NUCLEOTIDE SEQUENCE [LARGE SCALE GENOMIC DNA]</scope>
    <source>
        <strain evidence="3 4">ATCC 30894</strain>
    </source>
</reference>
<evidence type="ECO:0000313" key="3">
    <source>
        <dbReference type="EMBL" id="KAF0971657.1"/>
    </source>
</evidence>
<evidence type="ECO:0000259" key="2">
    <source>
        <dbReference type="PROSITE" id="PS50011"/>
    </source>
</evidence>
<organism evidence="3 4">
    <name type="scientific">Naegleria fowleri</name>
    <name type="common">Brain eating amoeba</name>
    <dbReference type="NCBI Taxonomy" id="5763"/>
    <lineage>
        <taxon>Eukaryota</taxon>
        <taxon>Discoba</taxon>
        <taxon>Heterolobosea</taxon>
        <taxon>Tetramitia</taxon>
        <taxon>Eutetramitia</taxon>
        <taxon>Vahlkampfiidae</taxon>
        <taxon>Naegleria</taxon>
    </lineage>
</organism>
<dbReference type="GeneID" id="68117095"/>
<proteinExistence type="predicted"/>
<dbReference type="SUPFAM" id="SSF51126">
    <property type="entry name" value="Pectin lyase-like"/>
    <property type="match status" value="3"/>
</dbReference>
<accession>A0A6A5AYC8</accession>
<gene>
    <name evidence="3" type="ORF">FDP41_009880</name>
</gene>
<comment type="caution">
    <text evidence="3">The sequence shown here is derived from an EMBL/GenBank/DDBJ whole genome shotgun (WGS) entry which is preliminary data.</text>
</comment>
<dbReference type="InterPro" id="IPR000719">
    <property type="entry name" value="Prot_kinase_dom"/>
</dbReference>
<dbReference type="PROSITE" id="PS50011">
    <property type="entry name" value="PROTEIN_KINASE_DOM"/>
    <property type="match status" value="1"/>
</dbReference>
<dbReference type="InterPro" id="IPR011009">
    <property type="entry name" value="Kinase-like_dom_sf"/>
</dbReference>
<sequence>MVVERWQELFNNTIVPSSRNDTEELNVILLNPIIHTDSSNNNNNNSTLNCNVILPQSTPSSLAWKKLIVSGMNTQQNNDSDLYISCSNGFVMLSETYQWVELKNVRLWNMSFVFSLNAKTLNFIDEKVRTLVTLSESRIENVKHLFYGASNGEVNYPRLQIYYSNVIDSTMECGHHCSVISTSIQRRMSSVRDDMLESDFVLNDVFAYFNDVHFRLVYDVPIKNNSVPSSCSDSVGKHAFISGISTKSITMISSSMVSDNQCVVSSGVCSGYSTINCFGCNHFSMRNTTMDTVGNVVYKTIASNSEIRSGFYFVDVELRNTKCSHIAVQGATNVYISSSNFVDNLSVDGWPILEISDADTVEIKNANFTNNDGGALFLQNIGNVKIQDSIFNKMNGPAIRYLDIQQYSSLDLNAFLISNSVFSNNYAQHGAAINSNSLGVTILNCTFYGNIVSRHGGSIYIIEQSENSNKMMVINNTRFLDGKNLSPSSFGGFIYASSEVGSVSMYNSTFTHAESEDSGGCIYLDVPSIVLRSVSASTCYSKYDGGGIFFEKGTIVMEHSKVSYCKSDGYGGALYMKAGVYAFISQSTFEFSHSVQGRAGGLYGERKTGLTIDNCLFNSNTATIRGAAIYHSRGNDLTITNSRFVRNRVYYSSESSYAEQGPSGAAIFSYQLRNFLMTNSTFEENSIEHNPEMEGRGGALLLTPSVSSTHLSNVTFIKNSAESGGALYIYNLDFPSSKFSLDNLRFIGNRAIRQGGAIFLVNTVSTAIADQCKKSYFDDNYANLYGDNYASTPKLLTLANNGWMPEQLFYQFPLDMIRDWLVDSKVFKDEPKILYSGQKLSLKIDAYDLFNERMENIRNVDIDLILTSSLNSTSKEGKVYYATTFSNDTATFSNITIYGNLNSTLYLYFSCKSVIQEFNIPVQIHPYCPVFYNYDITECTPNYNVQSVFLIIIGSVVAFVFTFIVLLTGCCYYFLRKKLKELKRREQAEEDLQRRLLQYQLISSKNSLKESHTTISSATQEKTWVIKPEDLKIKERIGQGGESVIFKATWMNNVVAVKRIQIDTSALEEDDEVKTETINTTFEKEAYILSTLRFPNIVTFYGIAITPSDRFIVIEYCSGGNLRKKIHESKKKKHPLSIAQKLNYLLDISYGMKYLHSLDPPLIHRDLKPENILIAENNVCKICDFGLGREFSSEATTIMTSQIGTPTYIAPEIILDQHYTEKCDVYSFSIIMWELLFEEKAFSKESFDVMREFMENHKDLISPKPYEPIDLGKDTNIDDRELGTSTEKVRLLDVDEAATQVPSSQQEDAATQEYFNSFNVPSFNMLSMTKEIVNGLRPIIPFRIKKTFSIQSNSDINESISSSSRKFLQLDPLLKQYVREFLLEKEKGTSFFSSTKNMETKVCLIVKEYCELMIQCWDEDAKRPSFSEICEHLSNCAKLLS</sequence>
<dbReference type="InterPro" id="IPR039448">
    <property type="entry name" value="Beta_helix"/>
</dbReference>
<dbReference type="SMART" id="SM00220">
    <property type="entry name" value="S_TKc"/>
    <property type="match status" value="1"/>
</dbReference>
<dbReference type="Proteomes" id="UP000444721">
    <property type="component" value="Unassembled WGS sequence"/>
</dbReference>
<name>A0A6A5AYC8_NAEFO</name>
<dbReference type="GO" id="GO:0004674">
    <property type="term" value="F:protein serine/threonine kinase activity"/>
    <property type="evidence" value="ECO:0007669"/>
    <property type="project" value="TreeGrafter"/>
</dbReference>
<keyword evidence="1" id="KW-0472">Membrane</keyword>
<dbReference type="Pfam" id="PF13229">
    <property type="entry name" value="Beta_helix"/>
    <property type="match status" value="2"/>
</dbReference>
<dbReference type="InterPro" id="IPR011050">
    <property type="entry name" value="Pectin_lyase_fold/virulence"/>
</dbReference>
<dbReference type="OrthoDB" id="346907at2759"/>
<dbReference type="PANTHER" id="PTHR44329">
    <property type="entry name" value="SERINE/THREONINE-PROTEIN KINASE TNNI3K-RELATED"/>
    <property type="match status" value="1"/>
</dbReference>
<dbReference type="PROSITE" id="PS00108">
    <property type="entry name" value="PROTEIN_KINASE_ST"/>
    <property type="match status" value="1"/>
</dbReference>
<evidence type="ECO:0000256" key="1">
    <source>
        <dbReference type="SAM" id="Phobius"/>
    </source>
</evidence>
<protein>
    <recommendedName>
        <fullName evidence="2">Protein kinase domain-containing protein</fullName>
    </recommendedName>
</protein>
<dbReference type="InterPro" id="IPR006626">
    <property type="entry name" value="PbH1"/>
</dbReference>
<dbReference type="Gene3D" id="1.10.510.10">
    <property type="entry name" value="Transferase(Phosphotransferase) domain 1"/>
    <property type="match status" value="1"/>
</dbReference>
<dbReference type="VEuPathDB" id="AmoebaDB:NF0093240"/>
<dbReference type="SUPFAM" id="SSF56112">
    <property type="entry name" value="Protein kinase-like (PK-like)"/>
    <property type="match status" value="1"/>
</dbReference>
<dbReference type="SMART" id="SM00710">
    <property type="entry name" value="PbH1"/>
    <property type="match status" value="10"/>
</dbReference>
<dbReference type="InterPro" id="IPR051681">
    <property type="entry name" value="Ser/Thr_Kinases-Pseudokinases"/>
</dbReference>
<dbReference type="InterPro" id="IPR008271">
    <property type="entry name" value="Ser/Thr_kinase_AS"/>
</dbReference>
<dbReference type="GO" id="GO:0005524">
    <property type="term" value="F:ATP binding"/>
    <property type="evidence" value="ECO:0007669"/>
    <property type="project" value="InterPro"/>
</dbReference>
<keyword evidence="1" id="KW-0812">Transmembrane</keyword>
<feature type="transmembrane region" description="Helical" evidence="1">
    <location>
        <begin position="948"/>
        <end position="975"/>
    </location>
</feature>
<evidence type="ECO:0000313" key="4">
    <source>
        <dbReference type="Proteomes" id="UP000444721"/>
    </source>
</evidence>